<reference evidence="1 2" key="2">
    <citation type="journal article" date="2011" name="Stand. Genomic Sci.">
        <title>Complete genome sequence of Staphylothermus hellenicus P8.</title>
        <authorList>
            <person name="Anderson I."/>
            <person name="Wirth R."/>
            <person name="Lucas S."/>
            <person name="Copeland A."/>
            <person name="Lapidus A."/>
            <person name="Cheng J.F."/>
            <person name="Goodwin L."/>
            <person name="Pitluck S."/>
            <person name="Davenport K."/>
            <person name="Detter J.C."/>
            <person name="Han C."/>
            <person name="Tapia R."/>
            <person name="Land M."/>
            <person name="Hauser L."/>
            <person name="Pati A."/>
            <person name="Mikhailova N."/>
            <person name="Woyke T."/>
            <person name="Klenk H.P."/>
            <person name="Kyrpides N."/>
            <person name="Ivanova N."/>
        </authorList>
    </citation>
    <scope>NUCLEOTIDE SEQUENCE [LARGE SCALE GENOMIC DNA]</scope>
    <source>
        <strain evidence="2">DSM 12710 / JCM 10830 / BK20S6-10-b1 / P8</strain>
    </source>
</reference>
<sequence>MGIEELFSKLREIIQNLSDLLGYEKKISREIIREEIVESFLNVLGWRSEDGSLVKKHIIKHYRETVEIDYVLRINGIPVAYVLVYEMGEPLVLDSKVKDLLVLSRSPRNIVLTNGLEWVLLVIPDNVFEQPIMRGRFNLLIDEHNMYEFYSNILGLVNPLTFLKQHPLWIWIQEYIRKLHQTPRSKCENAVSLKNYVKEKHGLPKYVIMPDGSVFILNHWNEWLVKTVKWLHKKGYITEKDLPIKLPRGRTYILNKKPLHPKGKRFHSTTRIARGIYLEKNVGSEAALKRILFLFRKYGINTSDVLLCL</sequence>
<keyword evidence="2" id="KW-1185">Reference proteome</keyword>
<dbReference type="eggNOG" id="arCOG05724">
    <property type="taxonomic scope" value="Archaea"/>
</dbReference>
<organism evidence="1 2">
    <name type="scientific">Staphylothermus hellenicus (strain DSM 12710 / JCM 10830 / BK20S6-10-b1 / P8)</name>
    <dbReference type="NCBI Taxonomy" id="591019"/>
    <lineage>
        <taxon>Archaea</taxon>
        <taxon>Thermoproteota</taxon>
        <taxon>Thermoprotei</taxon>
        <taxon>Desulfurococcales</taxon>
        <taxon>Desulfurococcaceae</taxon>
        <taxon>Staphylothermus</taxon>
    </lineage>
</organism>
<dbReference type="KEGG" id="shc:Shell_0740"/>
<dbReference type="EMBL" id="CP002051">
    <property type="protein sequence ID" value="ADI31858.1"/>
    <property type="molecule type" value="Genomic_DNA"/>
</dbReference>
<accession>D7DCG1</accession>
<gene>
    <name evidence="1" type="ordered locus">Shell_0740</name>
</gene>
<dbReference type="HOGENOM" id="CLU_898990_0_0_2"/>
<protein>
    <recommendedName>
        <fullName evidence="3">Type I restriction enzyme R protein N-terminal domain-containing protein</fullName>
    </recommendedName>
</protein>
<reference evidence="2" key="1">
    <citation type="submission" date="2010-05" db="EMBL/GenBank/DDBJ databases">
        <title>Complete sequence of Staphylothermus hellenicus DSM 12710.</title>
        <authorList>
            <consortium name="US DOE Joint Genome Institute"/>
            <person name="Lucas S."/>
            <person name="Copeland A."/>
            <person name="Lapidus A."/>
            <person name="Cheng J.-F."/>
            <person name="Bruce D."/>
            <person name="Goodwin L."/>
            <person name="Pitluck S."/>
            <person name="Davenport K."/>
            <person name="Detter J.C."/>
            <person name="Han C."/>
            <person name="Tapia R."/>
            <person name="Larimer F."/>
            <person name="Land M."/>
            <person name="Hauser L."/>
            <person name="Kyrpides N."/>
            <person name="Mikhailova N."/>
            <person name="Anderson I.J."/>
            <person name="Woyke T."/>
        </authorList>
    </citation>
    <scope>NUCLEOTIDE SEQUENCE [LARGE SCALE GENOMIC DNA]</scope>
    <source>
        <strain evidence="2">DSM 12710 / JCM 10830 / BK20S6-10-b1 / P8</strain>
    </source>
</reference>
<evidence type="ECO:0000313" key="2">
    <source>
        <dbReference type="Proteomes" id="UP000002573"/>
    </source>
</evidence>
<dbReference type="Proteomes" id="UP000002573">
    <property type="component" value="Chromosome"/>
</dbReference>
<proteinExistence type="predicted"/>
<name>D7DCG1_STAHD</name>
<evidence type="ECO:0008006" key="3">
    <source>
        <dbReference type="Google" id="ProtNLM"/>
    </source>
</evidence>
<dbReference type="AlphaFoldDB" id="D7DCG1"/>
<dbReference type="STRING" id="591019.Shell_0740"/>
<evidence type="ECO:0000313" key="1">
    <source>
        <dbReference type="EMBL" id="ADI31858.1"/>
    </source>
</evidence>